<proteinExistence type="predicted"/>
<dbReference type="GO" id="GO:0016887">
    <property type="term" value="F:ATP hydrolysis activity"/>
    <property type="evidence" value="ECO:0007669"/>
    <property type="project" value="InterPro"/>
</dbReference>
<comment type="caution">
    <text evidence="5">The sequence shown here is derived from an EMBL/GenBank/DDBJ whole genome shotgun (WGS) entry which is preliminary data.</text>
</comment>
<dbReference type="Gene3D" id="3.40.50.300">
    <property type="entry name" value="P-loop containing nucleotide triphosphate hydrolases"/>
    <property type="match status" value="1"/>
</dbReference>
<feature type="domain" description="ABC transporter" evidence="4">
    <location>
        <begin position="9"/>
        <end position="247"/>
    </location>
</feature>
<dbReference type="RefSeq" id="WP_169527240.1">
    <property type="nucleotide sequence ID" value="NZ_JAAMPU010000104.1"/>
</dbReference>
<dbReference type="EMBL" id="JAAMPU010000104">
    <property type="protein sequence ID" value="NMH28134.1"/>
    <property type="molecule type" value="Genomic_DNA"/>
</dbReference>
<keyword evidence="3 5" id="KW-0067">ATP-binding</keyword>
<dbReference type="CDD" id="cd03214">
    <property type="entry name" value="ABC_Iron-Siderophores_B12_Hemin"/>
    <property type="match status" value="1"/>
</dbReference>
<name>A0A972FLA3_9FLAO</name>
<keyword evidence="1" id="KW-0813">Transport</keyword>
<gene>
    <name evidence="5" type="ORF">G6047_08820</name>
</gene>
<dbReference type="InterPro" id="IPR017871">
    <property type="entry name" value="ABC_transporter-like_CS"/>
</dbReference>
<evidence type="ECO:0000256" key="1">
    <source>
        <dbReference type="ARBA" id="ARBA00022448"/>
    </source>
</evidence>
<dbReference type="SMART" id="SM00382">
    <property type="entry name" value="AAA"/>
    <property type="match status" value="1"/>
</dbReference>
<dbReference type="InterPro" id="IPR003439">
    <property type="entry name" value="ABC_transporter-like_ATP-bd"/>
</dbReference>
<evidence type="ECO:0000313" key="6">
    <source>
        <dbReference type="Proteomes" id="UP000712080"/>
    </source>
</evidence>
<evidence type="ECO:0000313" key="5">
    <source>
        <dbReference type="EMBL" id="NMH28134.1"/>
    </source>
</evidence>
<evidence type="ECO:0000256" key="2">
    <source>
        <dbReference type="ARBA" id="ARBA00022741"/>
    </source>
</evidence>
<dbReference type="AlphaFoldDB" id="A0A972FLA3"/>
<organism evidence="5 6">
    <name type="scientific">Flavobacterium silvaticum</name>
    <dbReference type="NCBI Taxonomy" id="1852020"/>
    <lineage>
        <taxon>Bacteria</taxon>
        <taxon>Pseudomonadati</taxon>
        <taxon>Bacteroidota</taxon>
        <taxon>Flavobacteriia</taxon>
        <taxon>Flavobacteriales</taxon>
        <taxon>Flavobacteriaceae</taxon>
        <taxon>Flavobacterium</taxon>
    </lineage>
</organism>
<dbReference type="GO" id="GO:0005524">
    <property type="term" value="F:ATP binding"/>
    <property type="evidence" value="ECO:0007669"/>
    <property type="project" value="UniProtKB-KW"/>
</dbReference>
<evidence type="ECO:0000256" key="3">
    <source>
        <dbReference type="ARBA" id="ARBA00022840"/>
    </source>
</evidence>
<dbReference type="PANTHER" id="PTHR42734:SF21">
    <property type="entry name" value="IRON ABC TRANSPORTER, ATP-BINDING PROTEIN"/>
    <property type="match status" value="1"/>
</dbReference>
<reference evidence="5" key="1">
    <citation type="submission" date="2020-02" db="EMBL/GenBank/DDBJ databases">
        <title>Flavobacterium sp. genome.</title>
        <authorList>
            <person name="Jung H.S."/>
            <person name="Baek J.H."/>
            <person name="Jeon C.O."/>
        </authorList>
    </citation>
    <scope>NUCLEOTIDE SEQUENCE</scope>
    <source>
        <strain evidence="5">SE-s28</strain>
    </source>
</reference>
<dbReference type="Pfam" id="PF00005">
    <property type="entry name" value="ABC_tran"/>
    <property type="match status" value="1"/>
</dbReference>
<dbReference type="InterPro" id="IPR027417">
    <property type="entry name" value="P-loop_NTPase"/>
</dbReference>
<dbReference type="FunFam" id="3.40.50.300:FF:000134">
    <property type="entry name" value="Iron-enterobactin ABC transporter ATP-binding protein"/>
    <property type="match status" value="1"/>
</dbReference>
<dbReference type="PROSITE" id="PS50893">
    <property type="entry name" value="ABC_TRANSPORTER_2"/>
    <property type="match status" value="1"/>
</dbReference>
<dbReference type="PROSITE" id="PS00211">
    <property type="entry name" value="ABC_TRANSPORTER_1"/>
    <property type="match status" value="1"/>
</dbReference>
<sequence length="261" mass="28866">MKTNAILSARNLSIGYKKKSGDVVIAQQINLELQPGKLISLLGANGSGKSTLLRTLTGIQPAIDGSVFLNGADIASLSARQKATLLSLVLTDDLPPSDLSVFELVALGRQPYTNWIGTLSDSDTSPIESAMESVGISYLANRKYYELSSGQLQKVLIARALAQDTPLLILDEPSTHLDFLHRAELYRLLKKLAHDYHKCILFSTHELDMALQLSDEFLLLTDRKLVHGGIDQLIENGSFDTLFPSGSVRFDRENRRFYFGW</sequence>
<evidence type="ECO:0000259" key="4">
    <source>
        <dbReference type="PROSITE" id="PS50893"/>
    </source>
</evidence>
<dbReference type="SUPFAM" id="SSF52540">
    <property type="entry name" value="P-loop containing nucleoside triphosphate hydrolases"/>
    <property type="match status" value="1"/>
</dbReference>
<dbReference type="Proteomes" id="UP000712080">
    <property type="component" value="Unassembled WGS sequence"/>
</dbReference>
<dbReference type="InterPro" id="IPR003593">
    <property type="entry name" value="AAA+_ATPase"/>
</dbReference>
<accession>A0A972FLA3</accession>
<keyword evidence="2" id="KW-0547">Nucleotide-binding</keyword>
<protein>
    <submittedName>
        <fullName evidence="5">ABC transporter ATP-binding protein</fullName>
    </submittedName>
</protein>
<keyword evidence="6" id="KW-1185">Reference proteome</keyword>
<dbReference type="PANTHER" id="PTHR42734">
    <property type="entry name" value="METAL TRANSPORT SYSTEM ATP-BINDING PROTEIN TM_0124-RELATED"/>
    <property type="match status" value="1"/>
</dbReference>
<dbReference type="InterPro" id="IPR050153">
    <property type="entry name" value="Metal_Ion_Import_ABC"/>
</dbReference>